<sequence length="319" mass="35883">MVCEKSKILVFGATGYLGKYMVKASVSMGHPTYAYVRPANPDAKPSKLPQHRELESLGVTIFQGELDEHETMVAALKQVDVVISTLAVPQHLEQFKIIDAIKKAGNIKEGLSHRSFGNEVDRVFGLPPFQAFLENKKKVRRATEAAGIPFTYVFANSFAAYFVDYLLHPHERTQHVSIYGNGDAKAVLNFEEDVAAYTIRASVDPRVCNRVIIYRPPGNIVFQLDLIFFWEKKTGTKLQRTHIPEQDIIELFESLPFPENIPVAILHNIFIKGDQVSFELPANDLEASELYPDYKYTSVDKLLDLCLVNPAKPKRAAFA</sequence>
<protein>
    <submittedName>
        <fullName evidence="4">Isoflavone reductase-like protein 3</fullName>
    </submittedName>
</protein>
<reference evidence="4" key="1">
    <citation type="journal article" date="2005" name="Plant Physiol.">
        <title>Proanthocyanidin synthesis and expression of genes encoding leucoanthocyanidin reductase and anthocyanidin reductase in developing grape berries and grapevine leaves.</title>
        <authorList>
            <person name="Bogs J."/>
            <person name="Downey M.O."/>
            <person name="Harvey J.S."/>
            <person name="Ashton A.R."/>
            <person name="Tanner G.J."/>
            <person name="Robinson S.P."/>
        </authorList>
    </citation>
    <scope>NUCLEOTIDE SEQUENCE</scope>
    <source>
        <tissue evidence="4">Flower bloom</tissue>
    </source>
</reference>
<dbReference type="InterPro" id="IPR045312">
    <property type="entry name" value="PCBER-like"/>
</dbReference>
<keyword evidence="2" id="KW-0560">Oxidoreductase</keyword>
<dbReference type="OrthoDB" id="419598at2759"/>
<dbReference type="PANTHER" id="PTHR43349:SF43">
    <property type="entry name" value="ISOEUGENOL SYNTHASE 1-LIKE"/>
    <property type="match status" value="1"/>
</dbReference>
<name>Q3KN70_VITVI</name>
<dbReference type="Gene3D" id="3.90.25.10">
    <property type="entry name" value="UDP-galactose 4-epimerase, domain 1"/>
    <property type="match status" value="1"/>
</dbReference>
<dbReference type="InterPro" id="IPR050608">
    <property type="entry name" value="NmrA-type/Isoflavone_red_sf"/>
</dbReference>
<gene>
    <name evidence="4" type="primary">ifrl3</name>
</gene>
<keyword evidence="1" id="KW-0521">NADP</keyword>
<evidence type="ECO:0000256" key="2">
    <source>
        <dbReference type="ARBA" id="ARBA00023002"/>
    </source>
</evidence>
<dbReference type="InterPro" id="IPR008030">
    <property type="entry name" value="NmrA-like"/>
</dbReference>
<dbReference type="Pfam" id="PF05368">
    <property type="entry name" value="NmrA"/>
    <property type="match status" value="1"/>
</dbReference>
<evidence type="ECO:0000256" key="1">
    <source>
        <dbReference type="ARBA" id="ARBA00022857"/>
    </source>
</evidence>
<dbReference type="GO" id="GO:0016491">
    <property type="term" value="F:oxidoreductase activity"/>
    <property type="evidence" value="ECO:0007669"/>
    <property type="project" value="UniProtKB-KW"/>
</dbReference>
<dbReference type="InterPro" id="IPR036291">
    <property type="entry name" value="NAD(P)-bd_dom_sf"/>
</dbReference>
<accession>Q3KN70</accession>
<evidence type="ECO:0000313" key="4">
    <source>
        <dbReference type="EMBL" id="CAI56332.1"/>
    </source>
</evidence>
<dbReference type="AlphaFoldDB" id="Q3KN70"/>
<dbReference type="GeneID" id="100245603"/>
<proteinExistence type="evidence at transcript level"/>
<feature type="domain" description="NmrA-like" evidence="3">
    <location>
        <begin position="4"/>
        <end position="300"/>
    </location>
</feature>
<dbReference type="PANTHER" id="PTHR43349">
    <property type="entry name" value="PINORESINOL REDUCTASE-RELATED"/>
    <property type="match status" value="1"/>
</dbReference>
<evidence type="ECO:0000259" key="3">
    <source>
        <dbReference type="Pfam" id="PF05368"/>
    </source>
</evidence>
<dbReference type="ExpressionAtlas" id="Q3KN70">
    <property type="expression patterns" value="baseline and differential"/>
</dbReference>
<dbReference type="CDD" id="cd05259">
    <property type="entry name" value="PCBER_SDR_a"/>
    <property type="match status" value="1"/>
</dbReference>
<dbReference type="RefSeq" id="NP_001268007.1">
    <property type="nucleotide sequence ID" value="NM_001281078.1"/>
</dbReference>
<dbReference type="SUPFAM" id="SSF51735">
    <property type="entry name" value="NAD(P)-binding Rossmann-fold domains"/>
    <property type="match status" value="1"/>
</dbReference>
<dbReference type="Gene3D" id="3.40.50.720">
    <property type="entry name" value="NAD(P)-binding Rossmann-like Domain"/>
    <property type="match status" value="1"/>
</dbReference>
<dbReference type="KEGG" id="vvi:100245603"/>
<dbReference type="EMBL" id="BN000708">
    <property type="protein sequence ID" value="CAI56332.1"/>
    <property type="molecule type" value="mRNA"/>
</dbReference>
<organism evidence="4">
    <name type="scientific">Vitis vinifera</name>
    <name type="common">Grape</name>
    <dbReference type="NCBI Taxonomy" id="29760"/>
    <lineage>
        <taxon>Eukaryota</taxon>
        <taxon>Viridiplantae</taxon>
        <taxon>Streptophyta</taxon>
        <taxon>Embryophyta</taxon>
        <taxon>Tracheophyta</taxon>
        <taxon>Spermatophyta</taxon>
        <taxon>Magnoliopsida</taxon>
        <taxon>eudicotyledons</taxon>
        <taxon>Gunneridae</taxon>
        <taxon>Pentapetalae</taxon>
        <taxon>rosids</taxon>
        <taxon>Vitales</taxon>
        <taxon>Vitaceae</taxon>
        <taxon>Viteae</taxon>
        <taxon>Vitis</taxon>
    </lineage>
</organism>